<dbReference type="PANTHER" id="PTHR46720">
    <property type="entry name" value="HYDROXYLASE, PUTATIVE (AFU_ORTHOLOGUE AFUA_3G01460)-RELATED"/>
    <property type="match status" value="1"/>
</dbReference>
<accession>A0A0C2SWR9</accession>
<evidence type="ECO:0000256" key="3">
    <source>
        <dbReference type="ARBA" id="ARBA00023002"/>
    </source>
</evidence>
<dbReference type="Gene3D" id="3.50.50.60">
    <property type="entry name" value="FAD/NAD(P)-binding domain"/>
    <property type="match status" value="1"/>
</dbReference>
<keyword evidence="3" id="KW-0560">Oxidoreductase</keyword>
<evidence type="ECO:0000256" key="2">
    <source>
        <dbReference type="ARBA" id="ARBA00022827"/>
    </source>
</evidence>
<keyword evidence="6" id="KW-1185">Reference proteome</keyword>
<evidence type="ECO:0000259" key="4">
    <source>
        <dbReference type="Pfam" id="PF01494"/>
    </source>
</evidence>
<organism evidence="5 6">
    <name type="scientific">Amanita muscaria (strain Koide BX008)</name>
    <dbReference type="NCBI Taxonomy" id="946122"/>
    <lineage>
        <taxon>Eukaryota</taxon>
        <taxon>Fungi</taxon>
        <taxon>Dikarya</taxon>
        <taxon>Basidiomycota</taxon>
        <taxon>Agaricomycotina</taxon>
        <taxon>Agaricomycetes</taxon>
        <taxon>Agaricomycetidae</taxon>
        <taxon>Agaricales</taxon>
        <taxon>Pluteineae</taxon>
        <taxon>Amanitaceae</taxon>
        <taxon>Amanita</taxon>
    </lineage>
</organism>
<protein>
    <recommendedName>
        <fullName evidence="4">FAD-binding domain-containing protein</fullName>
    </recommendedName>
</protein>
<dbReference type="PANTHER" id="PTHR46720:SF3">
    <property type="entry name" value="FAD-BINDING DOMAIN-CONTAINING PROTEIN-RELATED"/>
    <property type="match status" value="1"/>
</dbReference>
<dbReference type="HOGENOM" id="CLU_1199534_0_0_1"/>
<dbReference type="InterPro" id="IPR051104">
    <property type="entry name" value="FAD_monoxygenase"/>
</dbReference>
<dbReference type="AlphaFoldDB" id="A0A0C2SWR9"/>
<evidence type="ECO:0000256" key="1">
    <source>
        <dbReference type="ARBA" id="ARBA00022630"/>
    </source>
</evidence>
<gene>
    <name evidence="5" type="ORF">M378DRAFT_170447</name>
</gene>
<feature type="domain" description="FAD-binding" evidence="4">
    <location>
        <begin position="5"/>
        <end position="178"/>
    </location>
</feature>
<keyword evidence="1" id="KW-0285">Flavoprotein</keyword>
<dbReference type="InterPro" id="IPR036188">
    <property type="entry name" value="FAD/NAD-bd_sf"/>
</dbReference>
<reference evidence="5 6" key="1">
    <citation type="submission" date="2014-04" db="EMBL/GenBank/DDBJ databases">
        <title>Evolutionary Origins and Diversification of the Mycorrhizal Mutualists.</title>
        <authorList>
            <consortium name="DOE Joint Genome Institute"/>
            <consortium name="Mycorrhizal Genomics Consortium"/>
            <person name="Kohler A."/>
            <person name="Kuo A."/>
            <person name="Nagy L.G."/>
            <person name="Floudas D."/>
            <person name="Copeland A."/>
            <person name="Barry K.W."/>
            <person name="Cichocki N."/>
            <person name="Veneault-Fourrey C."/>
            <person name="LaButti K."/>
            <person name="Lindquist E.A."/>
            <person name="Lipzen A."/>
            <person name="Lundell T."/>
            <person name="Morin E."/>
            <person name="Murat C."/>
            <person name="Riley R."/>
            <person name="Ohm R."/>
            <person name="Sun H."/>
            <person name="Tunlid A."/>
            <person name="Henrissat B."/>
            <person name="Grigoriev I.V."/>
            <person name="Hibbett D.S."/>
            <person name="Martin F."/>
        </authorList>
    </citation>
    <scope>NUCLEOTIDE SEQUENCE [LARGE SCALE GENOMIC DNA]</scope>
    <source>
        <strain evidence="5 6">Koide BX008</strain>
    </source>
</reference>
<dbReference type="GO" id="GO:0071949">
    <property type="term" value="F:FAD binding"/>
    <property type="evidence" value="ECO:0007669"/>
    <property type="project" value="InterPro"/>
</dbReference>
<sequence length="231" mass="25828">MSKLRIAIIGAGLGGLTLASAITFMDEDRKIEVDVYEAVPELAEIGAGINLWPRTYQLLSKIGLRDDVLRHCEQAKKDSSFIFEFRKSDQPNGFKILNMYDEGGLVRIHRADLQRILLNDATKRCRLHLSSKLVSYTEHEDSVQMAFENGSTGTCDLLIGADGVKSVMRRLFLTNQPGDGYKESIDPVWSGSCAYRGIISREELFKKFPGHRAAQDSVMVCSHLIRAFTTP</sequence>
<evidence type="ECO:0000313" key="6">
    <source>
        <dbReference type="Proteomes" id="UP000054549"/>
    </source>
</evidence>
<keyword evidence="2" id="KW-0274">FAD</keyword>
<dbReference type="Proteomes" id="UP000054549">
    <property type="component" value="Unassembled WGS sequence"/>
</dbReference>
<dbReference type="STRING" id="946122.A0A0C2SWR9"/>
<evidence type="ECO:0000313" key="5">
    <source>
        <dbReference type="EMBL" id="KIL58549.1"/>
    </source>
</evidence>
<dbReference type="GO" id="GO:0044550">
    <property type="term" value="P:secondary metabolite biosynthetic process"/>
    <property type="evidence" value="ECO:0007669"/>
    <property type="project" value="TreeGrafter"/>
</dbReference>
<dbReference type="Pfam" id="PF01494">
    <property type="entry name" value="FAD_binding_3"/>
    <property type="match status" value="1"/>
</dbReference>
<dbReference type="InterPro" id="IPR002938">
    <property type="entry name" value="FAD-bd"/>
</dbReference>
<dbReference type="PRINTS" id="PR00420">
    <property type="entry name" value="RNGMNOXGNASE"/>
</dbReference>
<dbReference type="GO" id="GO:0016491">
    <property type="term" value="F:oxidoreductase activity"/>
    <property type="evidence" value="ECO:0007669"/>
    <property type="project" value="UniProtKB-KW"/>
</dbReference>
<proteinExistence type="predicted"/>
<dbReference type="OrthoDB" id="417877at2759"/>
<name>A0A0C2SWR9_AMAMK</name>
<dbReference type="SUPFAM" id="SSF51905">
    <property type="entry name" value="FAD/NAD(P)-binding domain"/>
    <property type="match status" value="1"/>
</dbReference>
<dbReference type="EMBL" id="KN818335">
    <property type="protein sequence ID" value="KIL58549.1"/>
    <property type="molecule type" value="Genomic_DNA"/>
</dbReference>
<dbReference type="InParanoid" id="A0A0C2SWR9"/>